<dbReference type="InterPro" id="IPR027417">
    <property type="entry name" value="P-loop_NTPase"/>
</dbReference>
<comment type="caution">
    <text evidence="2">The sequence shown here is derived from an EMBL/GenBank/DDBJ whole genome shotgun (WGS) entry which is preliminary data.</text>
</comment>
<dbReference type="InterPro" id="IPR011704">
    <property type="entry name" value="ATPase_dyneun-rel_AAA"/>
</dbReference>
<evidence type="ECO:0000313" key="3">
    <source>
        <dbReference type="Proteomes" id="UP001596043"/>
    </source>
</evidence>
<dbReference type="EMBL" id="JBHSFV010000012">
    <property type="protein sequence ID" value="MFC4635702.1"/>
    <property type="molecule type" value="Genomic_DNA"/>
</dbReference>
<dbReference type="Proteomes" id="UP001596043">
    <property type="component" value="Unassembled WGS sequence"/>
</dbReference>
<proteinExistence type="predicted"/>
<dbReference type="CDD" id="cd00009">
    <property type="entry name" value="AAA"/>
    <property type="match status" value="1"/>
</dbReference>
<accession>A0ABV9HZW3</accession>
<dbReference type="SUPFAM" id="SSF52540">
    <property type="entry name" value="P-loop containing nucleoside triphosphate hydrolases"/>
    <property type="match status" value="1"/>
</dbReference>
<name>A0ABV9HZW3_9FLAO</name>
<dbReference type="InterPro" id="IPR003593">
    <property type="entry name" value="AAA+_ATPase"/>
</dbReference>
<evidence type="ECO:0000313" key="2">
    <source>
        <dbReference type="EMBL" id="MFC4635702.1"/>
    </source>
</evidence>
<dbReference type="Gene3D" id="3.40.50.300">
    <property type="entry name" value="P-loop containing nucleotide triphosphate hydrolases"/>
    <property type="match status" value="1"/>
</dbReference>
<dbReference type="RefSeq" id="WP_379981191.1">
    <property type="nucleotide sequence ID" value="NZ_JBHSFV010000012.1"/>
</dbReference>
<feature type="domain" description="AAA+ ATPase" evidence="1">
    <location>
        <begin position="32"/>
        <end position="193"/>
    </location>
</feature>
<organism evidence="2 3">
    <name type="scientific">Dokdonia ponticola</name>
    <dbReference type="NCBI Taxonomy" id="2041041"/>
    <lineage>
        <taxon>Bacteria</taxon>
        <taxon>Pseudomonadati</taxon>
        <taxon>Bacteroidota</taxon>
        <taxon>Flavobacteriia</taxon>
        <taxon>Flavobacteriales</taxon>
        <taxon>Flavobacteriaceae</taxon>
        <taxon>Dokdonia</taxon>
    </lineage>
</organism>
<dbReference type="SMART" id="SM00382">
    <property type="entry name" value="AAA"/>
    <property type="match status" value="1"/>
</dbReference>
<dbReference type="Pfam" id="PF07728">
    <property type="entry name" value="AAA_5"/>
    <property type="match status" value="1"/>
</dbReference>
<protein>
    <submittedName>
        <fullName evidence="2">AAA family ATPase</fullName>
    </submittedName>
</protein>
<evidence type="ECO:0000259" key="1">
    <source>
        <dbReference type="SMART" id="SM00382"/>
    </source>
</evidence>
<gene>
    <name evidence="2" type="ORF">ACFO3O_17455</name>
</gene>
<reference evidence="3" key="1">
    <citation type="journal article" date="2019" name="Int. J. Syst. Evol. Microbiol.">
        <title>The Global Catalogue of Microorganisms (GCM) 10K type strain sequencing project: providing services to taxonomists for standard genome sequencing and annotation.</title>
        <authorList>
            <consortium name="The Broad Institute Genomics Platform"/>
            <consortium name="The Broad Institute Genome Sequencing Center for Infectious Disease"/>
            <person name="Wu L."/>
            <person name="Ma J."/>
        </authorList>
    </citation>
    <scope>NUCLEOTIDE SEQUENCE [LARGE SCALE GENOMIC DNA]</scope>
    <source>
        <strain evidence="3">YJ-61-S</strain>
    </source>
</reference>
<sequence length="321" mass="36334">MITNKRYQQLKIDIPEMDQVPNFMKILDDLIWGNNVFLVGSAGTGKTTLAEKVSYSLFGRHERDKQELPYITINCSQWTSPTEIKGGQTMTGYKEGGLIEAWRDGKILILDEMPKLDPNTASLLNDALAKSASEEAVIFNGLNEPIVKHPHFGCIATGNTTGKGFSKHYVGNSKQDASLIDRFSGCIYHVGFNERLEKALIYPTLVAHCQAIRTAILRYEAKEAGDDTTEDIMTLRTMLNLQRSYVLEMVREMGITDDDDHRFTRYDHGKTLHDALESYFWVMNSEKAKKIKAEIGHDGFINTYKSAEAKTEFSKEYARRV</sequence>
<keyword evidence="3" id="KW-1185">Reference proteome</keyword>